<gene>
    <name evidence="4" type="ORF">METZ01_LOCUS81981</name>
</gene>
<evidence type="ECO:0000259" key="3">
    <source>
        <dbReference type="PROSITE" id="PS50305"/>
    </source>
</evidence>
<dbReference type="InterPro" id="IPR003000">
    <property type="entry name" value="Sirtuin"/>
</dbReference>
<dbReference type="Gene3D" id="3.30.1600.10">
    <property type="entry name" value="SIR2/SIRT2 'Small Domain"/>
    <property type="match status" value="1"/>
</dbReference>
<accession>A0A381UP77</accession>
<name>A0A381UP77_9ZZZZ</name>
<dbReference type="AlphaFoldDB" id="A0A381UP77"/>
<reference evidence="4" key="1">
    <citation type="submission" date="2018-05" db="EMBL/GenBank/DDBJ databases">
        <authorList>
            <person name="Lanie J.A."/>
            <person name="Ng W.-L."/>
            <person name="Kazmierczak K.M."/>
            <person name="Andrzejewski T.M."/>
            <person name="Davidsen T.M."/>
            <person name="Wayne K.J."/>
            <person name="Tettelin H."/>
            <person name="Glass J.I."/>
            <person name="Rusch D."/>
            <person name="Podicherti R."/>
            <person name="Tsui H.-C.T."/>
            <person name="Winkler M.E."/>
        </authorList>
    </citation>
    <scope>NUCLEOTIDE SEQUENCE</scope>
</reference>
<dbReference type="InterPro" id="IPR026591">
    <property type="entry name" value="Sirtuin_cat_small_dom_sf"/>
</dbReference>
<dbReference type="EMBL" id="UINC01006702">
    <property type="protein sequence ID" value="SVA29127.1"/>
    <property type="molecule type" value="Genomic_DNA"/>
</dbReference>
<sequence>MPDKLPREFTLSGLREGRSNVTVITGSGIDVESGLPSFRGEKGYYEDKETVYLASVDALNSEPIRQWRWYLKRFVSYHATPPAASHFSLAELEAEIGEKFNGIVTQNISGLHRKAGSQKVFEIHGCIREMRNLKTGERRPLPQSWVESPPEDEELCGWRPHVCFIGESYDDYPLPESVSACSSCDILLVIGTAGVIHTPVWLAEQARLSGAVVVNINPNPGELDNVSEFSFRGTSSEYFRYDI</sequence>
<dbReference type="Pfam" id="PF02146">
    <property type="entry name" value="SIR2"/>
    <property type="match status" value="1"/>
</dbReference>
<dbReference type="PANTHER" id="PTHR11085:SF4">
    <property type="entry name" value="NAD-DEPENDENT PROTEIN DEACYLASE"/>
    <property type="match status" value="1"/>
</dbReference>
<keyword evidence="2" id="KW-0520">NAD</keyword>
<organism evidence="4">
    <name type="scientific">marine metagenome</name>
    <dbReference type="NCBI Taxonomy" id="408172"/>
    <lineage>
        <taxon>unclassified sequences</taxon>
        <taxon>metagenomes</taxon>
        <taxon>ecological metagenomes</taxon>
    </lineage>
</organism>
<proteinExistence type="predicted"/>
<protein>
    <recommendedName>
        <fullName evidence="3">Deacetylase sirtuin-type domain-containing protein</fullName>
    </recommendedName>
</protein>
<dbReference type="SUPFAM" id="SSF52467">
    <property type="entry name" value="DHS-like NAD/FAD-binding domain"/>
    <property type="match status" value="1"/>
</dbReference>
<evidence type="ECO:0000256" key="1">
    <source>
        <dbReference type="ARBA" id="ARBA00022679"/>
    </source>
</evidence>
<dbReference type="PROSITE" id="PS50305">
    <property type="entry name" value="SIRTUIN"/>
    <property type="match status" value="1"/>
</dbReference>
<feature type="domain" description="Deacetylase sirtuin-type" evidence="3">
    <location>
        <begin position="1"/>
        <end position="243"/>
    </location>
</feature>
<evidence type="ECO:0000256" key="2">
    <source>
        <dbReference type="ARBA" id="ARBA00023027"/>
    </source>
</evidence>
<dbReference type="PANTHER" id="PTHR11085">
    <property type="entry name" value="NAD-DEPENDENT PROTEIN DEACYLASE SIRTUIN-5, MITOCHONDRIAL-RELATED"/>
    <property type="match status" value="1"/>
</dbReference>
<dbReference type="Gene3D" id="3.40.50.1220">
    <property type="entry name" value="TPP-binding domain"/>
    <property type="match status" value="1"/>
</dbReference>
<dbReference type="InterPro" id="IPR050134">
    <property type="entry name" value="NAD-dep_sirtuin_deacylases"/>
</dbReference>
<dbReference type="GO" id="GO:0017136">
    <property type="term" value="F:histone deacetylase activity, NAD-dependent"/>
    <property type="evidence" value="ECO:0007669"/>
    <property type="project" value="TreeGrafter"/>
</dbReference>
<dbReference type="GO" id="GO:0070403">
    <property type="term" value="F:NAD+ binding"/>
    <property type="evidence" value="ECO:0007669"/>
    <property type="project" value="InterPro"/>
</dbReference>
<dbReference type="InterPro" id="IPR026590">
    <property type="entry name" value="Ssirtuin_cat_dom"/>
</dbReference>
<keyword evidence="1" id="KW-0808">Transferase</keyword>
<dbReference type="InterPro" id="IPR029035">
    <property type="entry name" value="DHS-like_NAD/FAD-binding_dom"/>
</dbReference>
<evidence type="ECO:0000313" key="4">
    <source>
        <dbReference type="EMBL" id="SVA29127.1"/>
    </source>
</evidence>